<organism evidence="1 2">
    <name type="scientific">Salinimicrobium marinum</name>
    <dbReference type="NCBI Taxonomy" id="680283"/>
    <lineage>
        <taxon>Bacteria</taxon>
        <taxon>Pseudomonadati</taxon>
        <taxon>Bacteroidota</taxon>
        <taxon>Flavobacteriia</taxon>
        <taxon>Flavobacteriales</taxon>
        <taxon>Flavobacteriaceae</taxon>
        <taxon>Salinimicrobium</taxon>
    </lineage>
</organism>
<dbReference type="Proteomes" id="UP000610456">
    <property type="component" value="Unassembled WGS sequence"/>
</dbReference>
<sequence length="178" mass="21109">MEKQPYITFKIRLQTAEEFRNYSRQLGKQQSETLQLMLDFFKVNRLSPLEELGPNFITLEKRIKDRINALVAILKDIEKTQTKPTHSMLQLLFQESPITKKEILREKNQQDLSNDNSLHFELLAAKSMEKDLRKKLTEKTEDLKQILDRVAVVRNSFGRPYLRLNLTKEEFEQLKSRT</sequence>
<dbReference type="InterPro" id="IPR048012">
    <property type="entry name" value="BfmA-like_N"/>
</dbReference>
<accession>A0A918SAN0</accession>
<reference evidence="1" key="1">
    <citation type="journal article" date="2014" name="Int. J. Syst. Evol. Microbiol.">
        <title>Complete genome sequence of Corynebacterium casei LMG S-19264T (=DSM 44701T), isolated from a smear-ripened cheese.</title>
        <authorList>
            <consortium name="US DOE Joint Genome Institute (JGI-PGF)"/>
            <person name="Walter F."/>
            <person name="Albersmeier A."/>
            <person name="Kalinowski J."/>
            <person name="Ruckert C."/>
        </authorList>
    </citation>
    <scope>NUCLEOTIDE SEQUENCE</scope>
    <source>
        <strain evidence="1">KCTC 12719</strain>
    </source>
</reference>
<evidence type="ECO:0000313" key="1">
    <source>
        <dbReference type="EMBL" id="GHA33023.1"/>
    </source>
</evidence>
<dbReference type="NCBIfam" id="NF041200">
    <property type="entry name" value="mob_BfmA_Nterm"/>
    <property type="match status" value="1"/>
</dbReference>
<evidence type="ECO:0000313" key="2">
    <source>
        <dbReference type="Proteomes" id="UP000610456"/>
    </source>
</evidence>
<comment type="caution">
    <text evidence="1">The sequence shown here is derived from an EMBL/GenBank/DDBJ whole genome shotgun (WGS) entry which is preliminary data.</text>
</comment>
<gene>
    <name evidence="1" type="ORF">GCM10007103_13090</name>
</gene>
<proteinExistence type="predicted"/>
<dbReference type="EMBL" id="BMXB01000003">
    <property type="protein sequence ID" value="GHA33023.1"/>
    <property type="molecule type" value="Genomic_DNA"/>
</dbReference>
<name>A0A918SAN0_9FLAO</name>
<dbReference type="AlphaFoldDB" id="A0A918SAN0"/>
<dbReference type="RefSeq" id="WP_189603921.1">
    <property type="nucleotide sequence ID" value="NZ_BMXB01000003.1"/>
</dbReference>
<reference evidence="1" key="2">
    <citation type="submission" date="2020-09" db="EMBL/GenBank/DDBJ databases">
        <authorList>
            <person name="Sun Q."/>
            <person name="Kim S."/>
        </authorList>
    </citation>
    <scope>NUCLEOTIDE SEQUENCE</scope>
    <source>
        <strain evidence="1">KCTC 12719</strain>
    </source>
</reference>
<keyword evidence="2" id="KW-1185">Reference proteome</keyword>
<protein>
    <submittedName>
        <fullName evidence="1">Uncharacterized protein</fullName>
    </submittedName>
</protein>